<dbReference type="PANTHER" id="PTHR14159:SF0">
    <property type="entry name" value="ATAXIN-3-RELATED"/>
    <property type="match status" value="1"/>
</dbReference>
<evidence type="ECO:0000256" key="5">
    <source>
        <dbReference type="ARBA" id="ARBA00022786"/>
    </source>
</evidence>
<evidence type="ECO:0000256" key="3">
    <source>
        <dbReference type="ARBA" id="ARBA00012759"/>
    </source>
</evidence>
<dbReference type="SMART" id="SM00726">
    <property type="entry name" value="UIM"/>
    <property type="match status" value="3"/>
</dbReference>
<comment type="subcellular location">
    <subcellularLocation>
        <location evidence="2">Nucleus</location>
    </subcellularLocation>
</comment>
<feature type="compositionally biased region" description="Pro residues" evidence="13">
    <location>
        <begin position="470"/>
        <end position="484"/>
    </location>
</feature>
<feature type="compositionally biased region" description="Low complexity" evidence="13">
    <location>
        <begin position="283"/>
        <end position="298"/>
    </location>
</feature>
<keyword evidence="6" id="KW-0378">Hydrolase</keyword>
<evidence type="ECO:0000313" key="15">
    <source>
        <dbReference type="EMBL" id="RXW24964.1"/>
    </source>
</evidence>
<gene>
    <name evidence="15" type="ORF">EST38_g868</name>
</gene>
<evidence type="ECO:0000256" key="10">
    <source>
        <dbReference type="ARBA" id="ARBA00023242"/>
    </source>
</evidence>
<dbReference type="EMBL" id="SDEE01000011">
    <property type="protein sequence ID" value="RXW24964.1"/>
    <property type="molecule type" value="Genomic_DNA"/>
</dbReference>
<feature type="compositionally biased region" description="Polar residues" evidence="13">
    <location>
        <begin position="214"/>
        <end position="234"/>
    </location>
</feature>
<dbReference type="Proteomes" id="UP000290288">
    <property type="component" value="Unassembled WGS sequence"/>
</dbReference>
<feature type="active site" description="Proton acceptor" evidence="11">
    <location>
        <position position="117"/>
    </location>
</feature>
<keyword evidence="9" id="KW-0804">Transcription</keyword>
<proteinExistence type="predicted"/>
<dbReference type="InterPro" id="IPR006155">
    <property type="entry name" value="Josephin"/>
</dbReference>
<dbReference type="SMART" id="SM01246">
    <property type="entry name" value="Josephin"/>
    <property type="match status" value="1"/>
</dbReference>
<keyword evidence="5" id="KW-0833">Ubl conjugation pathway</keyword>
<name>A0A4Q2DZZ6_9AGAR</name>
<keyword evidence="16" id="KW-1185">Reference proteome</keyword>
<evidence type="ECO:0000256" key="9">
    <source>
        <dbReference type="ARBA" id="ARBA00023163"/>
    </source>
</evidence>
<evidence type="ECO:0000256" key="13">
    <source>
        <dbReference type="SAM" id="MobiDB-lite"/>
    </source>
</evidence>
<feature type="compositionally biased region" description="Basic and acidic residues" evidence="13">
    <location>
        <begin position="373"/>
        <end position="400"/>
    </location>
</feature>
<feature type="compositionally biased region" description="Low complexity" evidence="13">
    <location>
        <begin position="198"/>
        <end position="213"/>
    </location>
</feature>
<dbReference type="Pfam" id="PF02099">
    <property type="entry name" value="Josephin"/>
    <property type="match status" value="1"/>
</dbReference>
<evidence type="ECO:0000256" key="2">
    <source>
        <dbReference type="ARBA" id="ARBA00004123"/>
    </source>
</evidence>
<feature type="active site" description="Nucleophile" evidence="11">
    <location>
        <position position="23"/>
    </location>
</feature>
<dbReference type="InterPro" id="IPR033865">
    <property type="entry name" value="Ataxin-3"/>
</dbReference>
<dbReference type="PANTHER" id="PTHR14159">
    <property type="entry name" value="ATAXIN-3-RELATED"/>
    <property type="match status" value="1"/>
</dbReference>
<feature type="compositionally biased region" description="Basic and acidic residues" evidence="13">
    <location>
        <begin position="357"/>
        <end position="366"/>
    </location>
</feature>
<feature type="compositionally biased region" description="Acidic residues" evidence="13">
    <location>
        <begin position="401"/>
        <end position="412"/>
    </location>
</feature>
<dbReference type="GO" id="GO:0016579">
    <property type="term" value="P:protein deubiquitination"/>
    <property type="evidence" value="ECO:0007669"/>
    <property type="project" value="InterPro"/>
</dbReference>
<reference evidence="15 16" key="1">
    <citation type="submission" date="2019-01" db="EMBL/GenBank/DDBJ databases">
        <title>Draft genome sequence of Psathyrella aberdarensis IHI B618.</title>
        <authorList>
            <person name="Buettner E."/>
            <person name="Kellner H."/>
        </authorList>
    </citation>
    <scope>NUCLEOTIDE SEQUENCE [LARGE SCALE GENOMIC DNA]</scope>
    <source>
        <strain evidence="15 16">IHI B618</strain>
    </source>
</reference>
<dbReference type="STRING" id="2316362.A0A4Q2DZZ6"/>
<evidence type="ECO:0000256" key="7">
    <source>
        <dbReference type="ARBA" id="ARBA00022807"/>
    </source>
</evidence>
<comment type="caution">
    <text evidence="12">Lacks conserved residue(s) required for the propagation of feature annotation.</text>
</comment>
<keyword evidence="8" id="KW-0805">Transcription regulation</keyword>
<dbReference type="PROSITE" id="PS50330">
    <property type="entry name" value="UIM"/>
    <property type="match status" value="2"/>
</dbReference>
<accession>A0A4Q2DZZ6</accession>
<feature type="compositionally biased region" description="Polar residues" evidence="13">
    <location>
        <begin position="496"/>
        <end position="506"/>
    </location>
</feature>
<dbReference type="OrthoDB" id="10063692at2759"/>
<evidence type="ECO:0000259" key="14">
    <source>
        <dbReference type="PROSITE" id="PS50957"/>
    </source>
</evidence>
<evidence type="ECO:0000256" key="12">
    <source>
        <dbReference type="PROSITE-ProRule" id="PRU00331"/>
    </source>
</evidence>
<dbReference type="Gene3D" id="3.90.70.40">
    <property type="match status" value="1"/>
</dbReference>
<dbReference type="Gene3D" id="1.10.287.10">
    <property type="entry name" value="S15/NS1, RNA-binding"/>
    <property type="match status" value="1"/>
</dbReference>
<feature type="active site" evidence="11">
    <location>
        <position position="144"/>
    </location>
</feature>
<feature type="region of interest" description="Disordered" evidence="13">
    <location>
        <begin position="198"/>
        <end position="242"/>
    </location>
</feature>
<evidence type="ECO:0000256" key="1">
    <source>
        <dbReference type="ARBA" id="ARBA00000707"/>
    </source>
</evidence>
<sequence>MAGLEALASTIYHEKQQPGSMLCAQHALNSLLQENYLTAPDLSSIANELDSLEQSVRDEQQAESANMDDTGFFSVQVLDRALKVWGLNLVRWRSEEMKPYHNHPHTQLAFILNLEQHWFTLRRFGPAKPNIEDDPGDGHWFNLNSFLTVPEWVGKLYLGMVLQQAETEGYSVFAVTQADPEGELALPRTLADEIATTLPEPSSAASASTSGTSFQRTMTSASSPSVTQAQSGPQQERFDEEDYELQAALQASLMTNQAMDVDDDDDDEAAVPPPISRRTIPLPASSQSQTPSRSDSASGTHTPQAGAMEEDAELDPVAASMARNQRLLEQMQREQAYAHREIWSEADLTPQEAEALGQRREARRREEEEEEEELRKAIEESERMAREYESKQNRSPKDGGNDDDDDEDEDMEPQPNPSTTAPNLGSSSYYHADRVYDDEDAELQAALKASLEGLPPDFEHPVEVEEPTRPSNPPSQPAPAPVPAPIQSKDREDNASIASTETSITENAPEPEEQLSVDEIRRRRLARFGL</sequence>
<dbReference type="AlphaFoldDB" id="A0A4Q2DZZ6"/>
<feature type="compositionally biased region" description="Polar residues" evidence="13">
    <location>
        <begin position="417"/>
        <end position="429"/>
    </location>
</feature>
<protein>
    <recommendedName>
        <fullName evidence="3">ubiquitinyl hydrolase 1</fullName>
        <ecNumber evidence="3">3.4.19.12</ecNumber>
    </recommendedName>
</protein>
<evidence type="ECO:0000256" key="6">
    <source>
        <dbReference type="ARBA" id="ARBA00022801"/>
    </source>
</evidence>
<dbReference type="InterPro" id="IPR003903">
    <property type="entry name" value="UIM_dom"/>
</dbReference>
<keyword evidence="4" id="KW-0645">Protease</keyword>
<dbReference type="GO" id="GO:0004843">
    <property type="term" value="F:cysteine-type deubiquitinase activity"/>
    <property type="evidence" value="ECO:0007669"/>
    <property type="project" value="UniProtKB-EC"/>
</dbReference>
<dbReference type="PROSITE" id="PS50957">
    <property type="entry name" value="JOSEPHIN"/>
    <property type="match status" value="1"/>
</dbReference>
<dbReference type="EC" id="3.4.19.12" evidence="3"/>
<comment type="caution">
    <text evidence="15">The sequence shown here is derived from an EMBL/GenBank/DDBJ whole genome shotgun (WGS) entry which is preliminary data.</text>
</comment>
<evidence type="ECO:0000256" key="8">
    <source>
        <dbReference type="ARBA" id="ARBA00023015"/>
    </source>
</evidence>
<dbReference type="PRINTS" id="PR01233">
    <property type="entry name" value="JOSEPHIN"/>
</dbReference>
<evidence type="ECO:0000256" key="4">
    <source>
        <dbReference type="ARBA" id="ARBA00022670"/>
    </source>
</evidence>
<keyword evidence="10" id="KW-0539">Nucleus</keyword>
<feature type="region of interest" description="Disordered" evidence="13">
    <location>
        <begin position="342"/>
        <end position="517"/>
    </location>
</feature>
<keyword evidence="7" id="KW-0788">Thiol protease</keyword>
<organism evidence="15 16">
    <name type="scientific">Candolleomyces aberdarensis</name>
    <dbReference type="NCBI Taxonomy" id="2316362"/>
    <lineage>
        <taxon>Eukaryota</taxon>
        <taxon>Fungi</taxon>
        <taxon>Dikarya</taxon>
        <taxon>Basidiomycota</taxon>
        <taxon>Agaricomycotina</taxon>
        <taxon>Agaricomycetes</taxon>
        <taxon>Agaricomycetidae</taxon>
        <taxon>Agaricales</taxon>
        <taxon>Agaricineae</taxon>
        <taxon>Psathyrellaceae</taxon>
        <taxon>Candolleomyces</taxon>
    </lineage>
</organism>
<comment type="catalytic activity">
    <reaction evidence="1">
        <text>Thiol-dependent hydrolysis of ester, thioester, amide, peptide and isopeptide bonds formed by the C-terminal Gly of ubiquitin (a 76-residue protein attached to proteins as an intracellular targeting signal).</text>
        <dbReference type="EC" id="3.4.19.12"/>
    </reaction>
</comment>
<dbReference type="GO" id="GO:0006508">
    <property type="term" value="P:proteolysis"/>
    <property type="evidence" value="ECO:0007669"/>
    <property type="project" value="UniProtKB-KW"/>
</dbReference>
<feature type="region of interest" description="Disordered" evidence="13">
    <location>
        <begin position="261"/>
        <end position="326"/>
    </location>
</feature>
<evidence type="ECO:0000313" key="16">
    <source>
        <dbReference type="Proteomes" id="UP000290288"/>
    </source>
</evidence>
<feature type="domain" description="Josephin" evidence="14">
    <location>
        <begin position="8"/>
        <end position="190"/>
    </location>
</feature>
<evidence type="ECO:0000256" key="11">
    <source>
        <dbReference type="PIRSR" id="PIRSR633865-1"/>
    </source>
</evidence>
<dbReference type="GO" id="GO:0005634">
    <property type="term" value="C:nucleus"/>
    <property type="evidence" value="ECO:0007669"/>
    <property type="project" value="UniProtKB-SubCell"/>
</dbReference>
<feature type="compositionally biased region" description="Basic and acidic residues" evidence="13">
    <location>
        <begin position="457"/>
        <end position="468"/>
    </location>
</feature>